<dbReference type="PROSITE" id="PS51257">
    <property type="entry name" value="PROKAR_LIPOPROTEIN"/>
    <property type="match status" value="1"/>
</dbReference>
<proteinExistence type="predicted"/>
<gene>
    <name evidence="1" type="ORF">CLV59_108157</name>
</gene>
<dbReference type="AlphaFoldDB" id="A0A327VRR0"/>
<protein>
    <recommendedName>
        <fullName evidence="3">Carboxypeptidase family protein</fullName>
    </recommendedName>
</protein>
<evidence type="ECO:0000313" key="1">
    <source>
        <dbReference type="EMBL" id="RAJ76638.1"/>
    </source>
</evidence>
<keyword evidence="2" id="KW-1185">Reference proteome</keyword>
<accession>A0A327VRR0</accession>
<evidence type="ECO:0000313" key="2">
    <source>
        <dbReference type="Proteomes" id="UP000249819"/>
    </source>
</evidence>
<name>A0A327VRR0_9BACT</name>
<sequence>MNKFFQLTVACSLLIFAACNKESIPADYTITPGTNISSKQISAGVQGIVLDEKNRPVSGAAVSCGNSSAITDQNGAFQIPKADMREYAAVAIVKKAGYFNGFRTFQVTGTGKTQFVQIQLLPKKAAGTFDASKGGTINASNAQFTFTANQVLDGNNQPYAGKASLIYAPINPEDANFASQLPGDLRAINSNNEEVGLKSYGMMALELQGENGEKLHLDGKQDVNFKMTIPASLQASAPSTIPLWHFDEADGLWKEEGKATKSGDSYVGTVKHFSFWNCDAQFPLVQFQATFQDANGIPLGNMRVTLTRADGNNSYATTDMTGTVKGGVPANEQLTLTLRDKCNEIVYTKKIDPLSKDTDLGKIAVTFSTPGALTIKGQLITCNNTPVKNGAVAIKIEGVNYAAVLQNGSYQATIIRCNTNLADATITAVDTDASKASTTTIQVTAGVVTQDVQACDNVQYGSVSLTVGSTSYSFNSITDSLLLYRNGYGDTTTNTFFVTRRTQGESLSWTISDIAVGTYTPTSFYLYTNTYLNSPNIQVNITQTGNAGQYISGSISGTAVQPADSASGKPSEQVPISGTFRILRQN</sequence>
<evidence type="ECO:0008006" key="3">
    <source>
        <dbReference type="Google" id="ProtNLM"/>
    </source>
</evidence>
<organism evidence="1 2">
    <name type="scientific">Chitinophaga dinghuensis</name>
    <dbReference type="NCBI Taxonomy" id="1539050"/>
    <lineage>
        <taxon>Bacteria</taxon>
        <taxon>Pseudomonadati</taxon>
        <taxon>Bacteroidota</taxon>
        <taxon>Chitinophagia</taxon>
        <taxon>Chitinophagales</taxon>
        <taxon>Chitinophagaceae</taxon>
        <taxon>Chitinophaga</taxon>
    </lineage>
</organism>
<reference evidence="1 2" key="1">
    <citation type="submission" date="2018-06" db="EMBL/GenBank/DDBJ databases">
        <title>Genomic Encyclopedia of Archaeal and Bacterial Type Strains, Phase II (KMG-II): from individual species to whole genera.</title>
        <authorList>
            <person name="Goeker M."/>
        </authorList>
    </citation>
    <scope>NUCLEOTIDE SEQUENCE [LARGE SCALE GENOMIC DNA]</scope>
    <source>
        <strain evidence="1 2">DSM 29821</strain>
    </source>
</reference>
<comment type="caution">
    <text evidence="1">The sequence shown here is derived from an EMBL/GenBank/DDBJ whole genome shotgun (WGS) entry which is preliminary data.</text>
</comment>
<dbReference type="Proteomes" id="UP000249819">
    <property type="component" value="Unassembled WGS sequence"/>
</dbReference>
<dbReference type="RefSeq" id="WP_111594359.1">
    <property type="nucleotide sequence ID" value="NZ_QLMA01000008.1"/>
</dbReference>
<dbReference type="Gene3D" id="2.60.40.1120">
    <property type="entry name" value="Carboxypeptidase-like, regulatory domain"/>
    <property type="match status" value="1"/>
</dbReference>
<dbReference type="InterPro" id="IPR008969">
    <property type="entry name" value="CarboxyPept-like_regulatory"/>
</dbReference>
<dbReference type="OrthoDB" id="973965at2"/>
<dbReference type="SUPFAM" id="SSF49464">
    <property type="entry name" value="Carboxypeptidase regulatory domain-like"/>
    <property type="match status" value="1"/>
</dbReference>
<dbReference type="EMBL" id="QLMA01000008">
    <property type="protein sequence ID" value="RAJ76638.1"/>
    <property type="molecule type" value="Genomic_DNA"/>
</dbReference>